<keyword evidence="5" id="KW-0285">Flavoprotein</keyword>
<dbReference type="InterPro" id="IPR029041">
    <property type="entry name" value="FAD-linked_oxidoreductase-like"/>
</dbReference>
<dbReference type="Pfam" id="PF14850">
    <property type="entry name" value="Pro_dh-DNA_bdg"/>
    <property type="match status" value="1"/>
</dbReference>
<dbReference type="InterPro" id="IPR024082">
    <property type="entry name" value="PRODH_PutA_dom_II"/>
</dbReference>
<dbReference type="GO" id="GO:0009898">
    <property type="term" value="C:cytoplasmic side of plasma membrane"/>
    <property type="evidence" value="ECO:0007669"/>
    <property type="project" value="TreeGrafter"/>
</dbReference>
<dbReference type="SUPFAM" id="SSF81935">
    <property type="entry name" value="N-terminal domain of bifunctional PutA protein"/>
    <property type="match status" value="1"/>
</dbReference>
<comment type="pathway">
    <text evidence="1 5">Amino-acid degradation; L-proline degradation into L-glutamate; L-glutamate from L-proline: step 2/2.</text>
</comment>
<keyword evidence="5" id="KW-0804">Transcription</keyword>
<comment type="catalytic activity">
    <reaction evidence="4 5">
        <text>L-glutamate 5-semialdehyde + NAD(+) + H2O = L-glutamate + NADH + 2 H(+)</text>
        <dbReference type="Rhea" id="RHEA:30235"/>
        <dbReference type="ChEBI" id="CHEBI:15377"/>
        <dbReference type="ChEBI" id="CHEBI:15378"/>
        <dbReference type="ChEBI" id="CHEBI:29985"/>
        <dbReference type="ChEBI" id="CHEBI:57540"/>
        <dbReference type="ChEBI" id="CHEBI:57945"/>
        <dbReference type="ChEBI" id="CHEBI:58066"/>
        <dbReference type="EC" id="1.2.1.88"/>
    </reaction>
</comment>
<keyword evidence="5" id="KW-0805">Transcription regulation</keyword>
<reference evidence="11 12" key="1">
    <citation type="submission" date="2019-08" db="EMBL/GenBank/DDBJ databases">
        <title>Pelomicrobium methylotrophicum gen. nov., sp. nov. a moderately thermophilic, facultatively anaerobic, lithoautotrophic and methylotrophic bacterium isolated from a terrestrial mud volcano.</title>
        <authorList>
            <person name="Slobodkina G.B."/>
            <person name="Merkel A.Y."/>
            <person name="Slobodkin A.I."/>
        </authorList>
    </citation>
    <scope>NUCLEOTIDE SEQUENCE [LARGE SCALE GENOMIC DNA]</scope>
    <source>
        <strain evidence="11 12">SM250</strain>
    </source>
</reference>
<dbReference type="Pfam" id="PF01619">
    <property type="entry name" value="Pro_dh"/>
    <property type="match status" value="1"/>
</dbReference>
<dbReference type="InterPro" id="IPR005933">
    <property type="entry name" value="PutA_C"/>
</dbReference>
<evidence type="ECO:0000259" key="8">
    <source>
        <dbReference type="Pfam" id="PF01619"/>
    </source>
</evidence>
<keyword evidence="5" id="KW-0274">FAD</keyword>
<dbReference type="GO" id="GO:0003677">
    <property type="term" value="F:DNA binding"/>
    <property type="evidence" value="ECO:0007669"/>
    <property type="project" value="UniProtKB-KW"/>
</dbReference>
<dbReference type="RefSeq" id="WP_147798921.1">
    <property type="nucleotide sequence ID" value="NZ_VPFL01000004.1"/>
</dbReference>
<comment type="similarity">
    <text evidence="5">In the N-terminal section; belongs to the proline dehydrogenase family.</text>
</comment>
<sequence length="1042" mass="112880">MDVQPDPAPDDPSLRGRIRAAFLADERETVERLARRARLEAAAQSRVRAAAEALVKGVRARQAASPLEAFLREYDLSSQEGVVLMCLAEALLRIPDAATADSLIRDKLPRGDWEKHLGRSPSFFVNASTFGLLLTGRVVALEQAPGDTLTLALKRLAARGGEPVVRAVLRSAMGILARQFVMGETIEEALKARDASPLTRYSFDMLGEAALTARDAERYYQAYAKAIDALAGQADDPDPYAAPGISIKLSALHPRYEHAQRQRVMDELVPRLSALVRRARDARLVVTLDAEESERLELMLDVFAAVFTSGDCEGWEGFGLAVQAYQKRASAVIEWLAALARARRRRIPLRLVKGAYWDTEVKRAQVQGLAGYPVFTRKRHTDVSYCACARAMLEAQDAFFCQFATHNAQTIAYVLECAGAERRFEFQRLYGMGEALYREVHATAPVPCRIYAPVGSFDALLPYLVRRLLENGANTSFVNRVGHPEVPVERLTEDPVATVEREGAAPHPRVPLPVELFGSGRKNSLGFSFADPVALDAMARGLQQALSRPWRAAPLVAGRRLPGAAVPVRDPADRRRQVGEVVEATPAQGAEAIERARAAASNWDRMPTEQRARILERVADLLEAHRDELMARIVREAGRTLPDALAEVREAADFCRYYAAEARRLFTDVMLPGPTGEENRLRLRGRGVFVCVSPWNFPLAIFVGQIAAALAAGNSVVAKPAPQTPLTAMRAVELMLEAGVPEEVLHFVPGGRALGAALTAHPGIAGVAFTGSFETARAIAAVLAQREGPIVPLIAETGGVNAMVVDSSALTEQVVVDTIQSAFNSAGQRCSALRLLLLQEEVAERTLEMLSGAVDELKVGDPLRLDTDVGPLIDEGARERLQAHGARMSREARLVCQAKLPQDADHGCFFAPQVFEIGDPAILRQEVFGPILHVARWKAGDLERVVEAINATGYGLTLGVHSRLESTVERLLQRARVGNVYVNRNMIGAVVGCQPFGGEGLSGTGPKAGGPHTLPRYAVERSVCVNTAAAGGNAALLASLGD</sequence>
<dbReference type="Pfam" id="PF00171">
    <property type="entry name" value="Aldedh"/>
    <property type="match status" value="1"/>
</dbReference>
<evidence type="ECO:0000256" key="4">
    <source>
        <dbReference type="ARBA" id="ARBA00048142"/>
    </source>
</evidence>
<dbReference type="GO" id="GO:0010133">
    <property type="term" value="P:L-proline catabolic process to L-glutamate"/>
    <property type="evidence" value="ECO:0007669"/>
    <property type="project" value="UniProtKB-UniRule"/>
</dbReference>
<keyword evidence="12" id="KW-1185">Reference proteome</keyword>
<dbReference type="InterPro" id="IPR015590">
    <property type="entry name" value="Aldehyde_DH_dom"/>
</dbReference>
<evidence type="ECO:0000256" key="3">
    <source>
        <dbReference type="ARBA" id="ARBA00023027"/>
    </source>
</evidence>
<comment type="function">
    <text evidence="5">Oxidizes proline to glutamate for use as a carbon and nitrogen source.</text>
</comment>
<dbReference type="InterPro" id="IPR025703">
    <property type="entry name" value="Bifunct_PutA"/>
</dbReference>
<dbReference type="PIRSF" id="PIRSF000197">
    <property type="entry name" value="Bifunct_PutA"/>
    <property type="match status" value="1"/>
</dbReference>
<dbReference type="GO" id="GO:0003842">
    <property type="term" value="F:L-glutamate gamma-semialdehyde dehydrogenase activity"/>
    <property type="evidence" value="ECO:0007669"/>
    <property type="project" value="UniProtKB-UniRule"/>
</dbReference>
<dbReference type="FunCoup" id="A0A5C7EWX5">
    <property type="interactions" value="269"/>
</dbReference>
<keyword evidence="5" id="KW-0678">Repressor</keyword>
<comment type="pathway">
    <text evidence="5">Amino-acid degradation; L-proline degradation into L-glutamate; L-glutamate from L-proline: step 1/2.</text>
</comment>
<evidence type="ECO:0000256" key="2">
    <source>
        <dbReference type="ARBA" id="ARBA00023002"/>
    </source>
</evidence>
<dbReference type="FunFam" id="1.20.5.460:FF:000001">
    <property type="entry name" value="Bifunctional protein PutA"/>
    <property type="match status" value="1"/>
</dbReference>
<dbReference type="InterPro" id="IPR016162">
    <property type="entry name" value="Ald_DH_N"/>
</dbReference>
<dbReference type="Pfam" id="PF18327">
    <property type="entry name" value="PRODH"/>
    <property type="match status" value="1"/>
</dbReference>
<proteinExistence type="inferred from homology"/>
<dbReference type="Gene3D" id="3.40.605.10">
    <property type="entry name" value="Aldehyde Dehydrogenase, Chain A, domain 1"/>
    <property type="match status" value="1"/>
</dbReference>
<dbReference type="Gene3D" id="3.40.309.10">
    <property type="entry name" value="Aldehyde Dehydrogenase, Chain A, domain 2"/>
    <property type="match status" value="1"/>
</dbReference>
<evidence type="ECO:0000313" key="12">
    <source>
        <dbReference type="Proteomes" id="UP000321201"/>
    </source>
</evidence>
<organism evidence="11 12">
    <name type="scientific">Pelomicrobium methylotrophicum</name>
    <dbReference type="NCBI Taxonomy" id="2602750"/>
    <lineage>
        <taxon>Bacteria</taxon>
        <taxon>Pseudomonadati</taxon>
        <taxon>Pseudomonadota</taxon>
        <taxon>Hydrogenophilia</taxon>
        <taxon>Hydrogenophilia incertae sedis</taxon>
        <taxon>Pelomicrobium</taxon>
    </lineage>
</organism>
<dbReference type="GO" id="GO:0004657">
    <property type="term" value="F:proline dehydrogenase activity"/>
    <property type="evidence" value="ECO:0007669"/>
    <property type="project" value="UniProtKB-UniRule"/>
</dbReference>
<dbReference type="PANTHER" id="PTHR42862:SF1">
    <property type="entry name" value="DELTA-1-PYRROLINE-5-CARBOXYLATE DEHYDROGENASE 2, ISOFORM A-RELATED"/>
    <property type="match status" value="1"/>
</dbReference>
<dbReference type="InterPro" id="IPR024089">
    <property type="entry name" value="PRODH_PutA_dom_I/II"/>
</dbReference>
<dbReference type="Gene3D" id="3.20.20.220">
    <property type="match status" value="1"/>
</dbReference>
<dbReference type="OrthoDB" id="5287067at2"/>
<dbReference type="FunFam" id="3.40.309.10:FF:000005">
    <property type="entry name" value="1-pyrroline-5-carboxylate dehydrogenase 1"/>
    <property type="match status" value="1"/>
</dbReference>
<comment type="caution">
    <text evidence="11">The sequence shown here is derived from an EMBL/GenBank/DDBJ whole genome shotgun (WGS) entry which is preliminary data.</text>
</comment>
<dbReference type="InterPro" id="IPR041349">
    <property type="entry name" value="PRODH"/>
</dbReference>
<dbReference type="EC" id="1.2.1.88" evidence="5"/>
<comment type="similarity">
    <text evidence="5">In the C-terminal section; belongs to the aldehyde dehydrogenase family.</text>
</comment>
<comment type="cofactor">
    <cofactor evidence="5">
        <name>FAD</name>
        <dbReference type="ChEBI" id="CHEBI:57692"/>
    </cofactor>
</comment>
<dbReference type="AlphaFoldDB" id="A0A5C7EWX5"/>
<gene>
    <name evidence="11" type="primary">putA</name>
    <name evidence="11" type="ORF">FR698_04165</name>
</gene>
<keyword evidence="5" id="KW-0642">Proline metabolism</keyword>
<feature type="domain" description="Proline dehydrogenase PutA" evidence="9">
    <location>
        <begin position="67"/>
        <end position="180"/>
    </location>
</feature>
<dbReference type="EC" id="1.5.5.2" evidence="5"/>
<dbReference type="PANTHER" id="PTHR42862">
    <property type="entry name" value="DELTA-1-PYRROLINE-5-CARBOXYLATE DEHYDROGENASE 1, ISOFORM A-RELATED"/>
    <property type="match status" value="1"/>
</dbReference>
<dbReference type="SUPFAM" id="SSF53720">
    <property type="entry name" value="ALDH-like"/>
    <property type="match status" value="1"/>
</dbReference>
<evidence type="ECO:0000313" key="11">
    <source>
        <dbReference type="EMBL" id="TXF12840.1"/>
    </source>
</evidence>
<evidence type="ECO:0000256" key="6">
    <source>
        <dbReference type="PIRSR" id="PIRSR000197-1"/>
    </source>
</evidence>
<dbReference type="NCBIfam" id="NF008869">
    <property type="entry name" value="PRK11904.1"/>
    <property type="match status" value="1"/>
</dbReference>
<keyword evidence="5" id="KW-0238">DNA-binding</keyword>
<comment type="catalytic activity">
    <reaction evidence="5">
        <text>L-proline + a quinone = (S)-1-pyrroline-5-carboxylate + a quinol + H(+)</text>
        <dbReference type="Rhea" id="RHEA:23784"/>
        <dbReference type="ChEBI" id="CHEBI:15378"/>
        <dbReference type="ChEBI" id="CHEBI:17388"/>
        <dbReference type="ChEBI" id="CHEBI:24646"/>
        <dbReference type="ChEBI" id="CHEBI:60039"/>
        <dbReference type="ChEBI" id="CHEBI:132124"/>
        <dbReference type="EC" id="1.5.5.2"/>
    </reaction>
</comment>
<feature type="active site" evidence="6">
    <location>
        <position position="830"/>
    </location>
</feature>
<dbReference type="PROSITE" id="PS00070">
    <property type="entry name" value="ALDEHYDE_DEHYDR_CYS"/>
    <property type="match status" value="1"/>
</dbReference>
<dbReference type="InterPro" id="IPR050485">
    <property type="entry name" value="Proline_metab_enzyme"/>
</dbReference>
<feature type="domain" description="Aldehyde dehydrogenase" evidence="7">
    <location>
        <begin position="566"/>
        <end position="1020"/>
    </location>
</feature>
<dbReference type="InterPro" id="IPR002872">
    <property type="entry name" value="Proline_DH_dom"/>
</dbReference>
<dbReference type="Gene3D" id="1.20.5.460">
    <property type="entry name" value="Single helix bin"/>
    <property type="match status" value="1"/>
</dbReference>
<name>A0A5C7EWX5_9PROT</name>
<feature type="domain" description="Proline dehydrogenase" evidence="8">
    <location>
        <begin position="199"/>
        <end position="480"/>
    </location>
</feature>
<dbReference type="InterPro" id="IPR016160">
    <property type="entry name" value="Ald_DH_CS_CYS"/>
</dbReference>
<dbReference type="InterPro" id="IPR016163">
    <property type="entry name" value="Ald_DH_C"/>
</dbReference>
<feature type="domain" description="Proline utilization A proline dehydrogenase N-terminal" evidence="10">
    <location>
        <begin position="14"/>
        <end position="59"/>
    </location>
</feature>
<accession>A0A5C7EWX5</accession>
<feature type="active site" evidence="6">
    <location>
        <position position="796"/>
    </location>
</feature>
<evidence type="ECO:0000259" key="7">
    <source>
        <dbReference type="Pfam" id="PF00171"/>
    </source>
</evidence>
<dbReference type="SUPFAM" id="SSF51730">
    <property type="entry name" value="FAD-linked oxidoreductase"/>
    <property type="match status" value="1"/>
</dbReference>
<evidence type="ECO:0000259" key="9">
    <source>
        <dbReference type="Pfam" id="PF14850"/>
    </source>
</evidence>
<evidence type="ECO:0000256" key="1">
    <source>
        <dbReference type="ARBA" id="ARBA00004786"/>
    </source>
</evidence>
<dbReference type="CDD" id="cd07125">
    <property type="entry name" value="ALDH_PutA-P5CDH"/>
    <property type="match status" value="1"/>
</dbReference>
<dbReference type="InterPro" id="IPR016161">
    <property type="entry name" value="Ald_DH/histidinol_DH"/>
</dbReference>
<keyword evidence="3 5" id="KW-0520">NAD</keyword>
<dbReference type="GO" id="GO:0003700">
    <property type="term" value="F:DNA-binding transcription factor activity"/>
    <property type="evidence" value="ECO:0007669"/>
    <property type="project" value="InterPro"/>
</dbReference>
<dbReference type="UniPathway" id="UPA00261">
    <property type="reaction ID" value="UER00373"/>
</dbReference>
<dbReference type="NCBIfam" id="TIGR01238">
    <property type="entry name" value="D1pyr5carbox3"/>
    <property type="match status" value="1"/>
</dbReference>
<dbReference type="EMBL" id="VPFL01000004">
    <property type="protein sequence ID" value="TXF12840.1"/>
    <property type="molecule type" value="Genomic_DNA"/>
</dbReference>
<evidence type="ECO:0000256" key="5">
    <source>
        <dbReference type="PIRNR" id="PIRNR000197"/>
    </source>
</evidence>
<keyword evidence="2 5" id="KW-0560">Oxidoreductase</keyword>
<protein>
    <recommendedName>
        <fullName evidence="5">Bifunctional protein PutA</fullName>
    </recommendedName>
    <domain>
        <recommendedName>
            <fullName evidence="5">Proline dehydrogenase</fullName>
            <ecNumber evidence="5">1.5.5.2</ecNumber>
        </recommendedName>
        <alternativeName>
            <fullName evidence="5">Proline oxidase</fullName>
        </alternativeName>
    </domain>
    <domain>
        <recommendedName>
            <fullName evidence="5">Delta-1-pyrroline-5-carboxylate dehydrogenase</fullName>
            <shortName evidence="5">P5C dehydrogenase</shortName>
            <ecNumber evidence="5">1.2.1.88</ecNumber>
        </recommendedName>
        <alternativeName>
            <fullName evidence="5">L-glutamate gamma-semialdehyde dehydrogenase</fullName>
        </alternativeName>
    </domain>
</protein>
<dbReference type="InParanoid" id="A0A5C7EWX5"/>
<dbReference type="Proteomes" id="UP000321201">
    <property type="component" value="Unassembled WGS sequence"/>
</dbReference>
<evidence type="ECO:0000259" key="10">
    <source>
        <dbReference type="Pfam" id="PF18327"/>
    </source>
</evidence>